<evidence type="ECO:0000256" key="11">
    <source>
        <dbReference type="ARBA" id="ARBA00022984"/>
    </source>
</evidence>
<evidence type="ECO:0000256" key="9">
    <source>
        <dbReference type="ARBA" id="ARBA00022842"/>
    </source>
</evidence>
<dbReference type="PANTHER" id="PTHR43584:SF3">
    <property type="entry name" value="BIFUNCTIONAL PROTEIN GLMU"/>
    <property type="match status" value="1"/>
</dbReference>
<keyword evidence="10 18" id="KW-0133">Cell shape</keyword>
<feature type="binding site" evidence="18">
    <location>
        <position position="367"/>
    </location>
    <ligand>
        <name>acetyl-CoA</name>
        <dbReference type="ChEBI" id="CHEBI:57288"/>
    </ligand>
</feature>
<feature type="binding site" evidence="18">
    <location>
        <position position="392"/>
    </location>
    <ligand>
        <name>acetyl-CoA</name>
        <dbReference type="ChEBI" id="CHEBI:57288"/>
    </ligand>
</feature>
<comment type="subunit">
    <text evidence="18">Homotrimer.</text>
</comment>
<dbReference type="HAMAP" id="MF_01631">
    <property type="entry name" value="GlmU"/>
    <property type="match status" value="1"/>
</dbReference>
<evidence type="ECO:0000256" key="10">
    <source>
        <dbReference type="ARBA" id="ARBA00022960"/>
    </source>
</evidence>
<feature type="region of interest" description="Pyrophosphorylase" evidence="18">
    <location>
        <begin position="1"/>
        <end position="233"/>
    </location>
</feature>
<feature type="binding site" evidence="18">
    <location>
        <begin position="11"/>
        <end position="14"/>
    </location>
    <ligand>
        <name>UDP-N-acetyl-alpha-D-glucosamine</name>
        <dbReference type="ChEBI" id="CHEBI:57705"/>
    </ligand>
</feature>
<evidence type="ECO:0000259" key="19">
    <source>
        <dbReference type="Pfam" id="PF12804"/>
    </source>
</evidence>
<feature type="binding site" evidence="18">
    <location>
        <position position="427"/>
    </location>
    <ligand>
        <name>acetyl-CoA</name>
        <dbReference type="ChEBI" id="CHEBI:57288"/>
    </ligand>
</feature>
<comment type="function">
    <text evidence="17 18">Catalyzes the last two sequential reactions in the de novo biosynthetic pathway for UDP-N-acetylglucosamine (UDP-GlcNAc). The C-terminal domain catalyzes the transfer of acetyl group from acetyl coenzyme A to glucosamine-1-phosphate (GlcN-1-P) to produce N-acetylglucosamine-1-phosphate (GlcNAc-1-P), which is converted into UDP-GlcNAc by the transfer of uridine 5-monophosphate (from uridine 5-triphosphate), a reaction catalyzed by the N-terminal domain.</text>
</comment>
<comment type="similarity">
    <text evidence="3 18">In the N-terminal section; belongs to the N-acetylglucosamine-1-phosphate uridyltransferase family.</text>
</comment>
<dbReference type="NCBIfam" id="TIGR01173">
    <property type="entry name" value="glmU"/>
    <property type="match status" value="1"/>
</dbReference>
<dbReference type="Pfam" id="PF00132">
    <property type="entry name" value="Hexapep"/>
    <property type="match status" value="1"/>
</dbReference>
<feature type="binding site" evidence="18">
    <location>
        <begin position="79"/>
        <end position="80"/>
    </location>
    <ligand>
        <name>UDP-N-acetyl-alpha-D-glucosamine</name>
        <dbReference type="ChEBI" id="CHEBI:57705"/>
    </ligand>
</feature>
<evidence type="ECO:0000256" key="17">
    <source>
        <dbReference type="ARBA" id="ARBA00049628"/>
    </source>
</evidence>
<comment type="similarity">
    <text evidence="2 18">In the C-terminal section; belongs to the transferase hexapeptide repeat family.</text>
</comment>
<evidence type="ECO:0000256" key="1">
    <source>
        <dbReference type="ARBA" id="ARBA00004496"/>
    </source>
</evidence>
<feature type="binding site" evidence="18">
    <location>
        <position position="410"/>
    </location>
    <ligand>
        <name>acetyl-CoA</name>
        <dbReference type="ChEBI" id="CHEBI:57288"/>
    </ligand>
</feature>
<dbReference type="CDD" id="cd02540">
    <property type="entry name" value="GT2_GlmU_N_bac"/>
    <property type="match status" value="1"/>
</dbReference>
<dbReference type="UniPathway" id="UPA00113">
    <property type="reaction ID" value="UER00532"/>
</dbReference>
<dbReference type="EMBL" id="QPMH01000010">
    <property type="protein sequence ID" value="RDD61586.1"/>
    <property type="molecule type" value="Genomic_DNA"/>
</dbReference>
<evidence type="ECO:0000256" key="8">
    <source>
        <dbReference type="ARBA" id="ARBA00022737"/>
    </source>
</evidence>
<dbReference type="GO" id="GO:0071555">
    <property type="term" value="P:cell wall organization"/>
    <property type="evidence" value="ECO:0007669"/>
    <property type="project" value="UniProtKB-KW"/>
</dbReference>
<keyword evidence="21" id="KW-1185">Reference proteome</keyword>
<feature type="binding site" evidence="18">
    <location>
        <position position="74"/>
    </location>
    <ligand>
        <name>UDP-N-acetyl-alpha-D-glucosamine</name>
        <dbReference type="ChEBI" id="CHEBI:57705"/>
    </ligand>
</feature>
<dbReference type="PANTHER" id="PTHR43584">
    <property type="entry name" value="NUCLEOTIDYL TRANSFERASE"/>
    <property type="match status" value="1"/>
</dbReference>
<keyword evidence="8 18" id="KW-0677">Repeat</keyword>
<dbReference type="InterPro" id="IPR025877">
    <property type="entry name" value="MobA-like_NTP_Trfase"/>
</dbReference>
<proteinExistence type="inferred from homology"/>
<evidence type="ECO:0000256" key="7">
    <source>
        <dbReference type="ARBA" id="ARBA00022723"/>
    </source>
</evidence>
<comment type="cofactor">
    <cofactor evidence="18">
        <name>Mg(2+)</name>
        <dbReference type="ChEBI" id="CHEBI:18420"/>
    </cofactor>
    <text evidence="18">Binds 1 Mg(2+) ion per subunit.</text>
</comment>
<dbReference type="GO" id="GO:0019134">
    <property type="term" value="F:glucosamine-1-phosphate N-acetyltransferase activity"/>
    <property type="evidence" value="ECO:0007669"/>
    <property type="project" value="UniProtKB-UniRule"/>
</dbReference>
<dbReference type="InterPro" id="IPR029044">
    <property type="entry name" value="Nucleotide-diphossugar_trans"/>
</dbReference>
<dbReference type="GO" id="GO:0003977">
    <property type="term" value="F:UDP-N-acetylglucosamine diphosphorylase activity"/>
    <property type="evidence" value="ECO:0007669"/>
    <property type="project" value="UniProtKB-UniRule"/>
</dbReference>
<evidence type="ECO:0000256" key="2">
    <source>
        <dbReference type="ARBA" id="ARBA00007707"/>
    </source>
</evidence>
<dbReference type="Gene3D" id="3.90.550.10">
    <property type="entry name" value="Spore Coat Polysaccharide Biosynthesis Protein SpsA, Chain A"/>
    <property type="match status" value="1"/>
</dbReference>
<dbReference type="InterPro" id="IPR038009">
    <property type="entry name" value="GlmU_C_LbH"/>
</dbReference>
<feature type="binding site" evidence="18">
    <location>
        <position position="144"/>
    </location>
    <ligand>
        <name>UDP-N-acetyl-alpha-D-glucosamine</name>
        <dbReference type="ChEBI" id="CHEBI:57705"/>
    </ligand>
</feature>
<feature type="region of interest" description="N-acetyltransferase" evidence="18">
    <location>
        <begin position="255"/>
        <end position="458"/>
    </location>
</feature>
<dbReference type="GO" id="GO:0005737">
    <property type="term" value="C:cytoplasm"/>
    <property type="evidence" value="ECO:0007669"/>
    <property type="project" value="UniProtKB-SubCell"/>
</dbReference>
<keyword evidence="6 18" id="KW-0548">Nucleotidyltransferase</keyword>
<dbReference type="NCBIfam" id="NF010933">
    <property type="entry name" value="PRK14353.1"/>
    <property type="match status" value="1"/>
</dbReference>
<evidence type="ECO:0000256" key="12">
    <source>
        <dbReference type="ARBA" id="ARBA00023268"/>
    </source>
</evidence>
<feature type="domain" description="MobA-like NTP transferase" evidence="19">
    <location>
        <begin position="8"/>
        <end position="136"/>
    </location>
</feature>
<evidence type="ECO:0000256" key="4">
    <source>
        <dbReference type="ARBA" id="ARBA00022490"/>
    </source>
</evidence>
<feature type="region of interest" description="Linker" evidence="18">
    <location>
        <begin position="234"/>
        <end position="254"/>
    </location>
</feature>
<dbReference type="RefSeq" id="WP_114582389.1">
    <property type="nucleotide sequence ID" value="NZ_QPMH01000010.1"/>
</dbReference>
<dbReference type="EC" id="2.7.7.23" evidence="18"/>
<dbReference type="GO" id="GO:0009245">
    <property type="term" value="P:lipid A biosynthetic process"/>
    <property type="evidence" value="ECO:0007669"/>
    <property type="project" value="UniProtKB-UniRule"/>
</dbReference>
<dbReference type="EC" id="2.3.1.157" evidence="18"/>
<feature type="binding site" evidence="18">
    <location>
        <position position="231"/>
    </location>
    <ligand>
        <name>UDP-N-acetyl-alpha-D-glucosamine</name>
        <dbReference type="ChEBI" id="CHEBI:57705"/>
    </ligand>
</feature>
<comment type="catalytic activity">
    <reaction evidence="16 18">
        <text>N-acetyl-alpha-D-glucosamine 1-phosphate + UTP + H(+) = UDP-N-acetyl-alpha-D-glucosamine + diphosphate</text>
        <dbReference type="Rhea" id="RHEA:13509"/>
        <dbReference type="ChEBI" id="CHEBI:15378"/>
        <dbReference type="ChEBI" id="CHEBI:33019"/>
        <dbReference type="ChEBI" id="CHEBI:46398"/>
        <dbReference type="ChEBI" id="CHEBI:57705"/>
        <dbReference type="ChEBI" id="CHEBI:57776"/>
        <dbReference type="EC" id="2.7.7.23"/>
    </reaction>
</comment>
<dbReference type="Gene3D" id="2.160.10.10">
    <property type="entry name" value="Hexapeptide repeat proteins"/>
    <property type="match status" value="1"/>
</dbReference>
<comment type="pathway">
    <text evidence="18">Nucleotide-sugar biosynthesis; UDP-N-acetyl-alpha-D-glucosamine biosynthesis; N-acetyl-alpha-D-glucosamine 1-phosphate from alpha-D-glucosamine 6-phosphate (route II): step 2/2.</text>
</comment>
<dbReference type="Proteomes" id="UP000253941">
    <property type="component" value="Unassembled WGS sequence"/>
</dbReference>
<comment type="caution">
    <text evidence="18">Lacks conserved residue(s) required for the propagation of feature annotation.</text>
</comment>
<comment type="catalytic activity">
    <reaction evidence="15 18">
        <text>alpha-D-glucosamine 1-phosphate + acetyl-CoA = N-acetyl-alpha-D-glucosamine 1-phosphate + CoA + H(+)</text>
        <dbReference type="Rhea" id="RHEA:13725"/>
        <dbReference type="ChEBI" id="CHEBI:15378"/>
        <dbReference type="ChEBI" id="CHEBI:57287"/>
        <dbReference type="ChEBI" id="CHEBI:57288"/>
        <dbReference type="ChEBI" id="CHEBI:57776"/>
        <dbReference type="ChEBI" id="CHEBI:58516"/>
        <dbReference type="EC" id="2.3.1.157"/>
    </reaction>
</comment>
<dbReference type="GO" id="GO:0016020">
    <property type="term" value="C:membrane"/>
    <property type="evidence" value="ECO:0007669"/>
    <property type="project" value="GOC"/>
</dbReference>
<comment type="caution">
    <text evidence="20">The sequence shown here is derived from an EMBL/GenBank/DDBJ whole genome shotgun (WGS) entry which is preliminary data.</text>
</comment>
<evidence type="ECO:0000256" key="15">
    <source>
        <dbReference type="ARBA" id="ARBA00048247"/>
    </source>
</evidence>
<keyword evidence="14 18" id="KW-0961">Cell wall biogenesis/degradation</keyword>
<keyword evidence="13 18" id="KW-0012">Acyltransferase</keyword>
<dbReference type="GO" id="GO:0006048">
    <property type="term" value="P:UDP-N-acetylglucosamine biosynthetic process"/>
    <property type="evidence" value="ECO:0007669"/>
    <property type="project" value="UniProtKB-UniPathway"/>
</dbReference>
<comment type="pathway">
    <text evidence="18">Nucleotide-sugar biosynthesis; UDP-N-acetyl-alpha-D-glucosamine biosynthesis; UDP-N-acetyl-alpha-D-glucosamine from N-acetyl-alpha-D-glucosamine 1-phosphate: step 1/1.</text>
</comment>
<dbReference type="InterPro" id="IPR050065">
    <property type="entry name" value="GlmU-like"/>
</dbReference>
<evidence type="ECO:0000256" key="5">
    <source>
        <dbReference type="ARBA" id="ARBA00022679"/>
    </source>
</evidence>
<keyword evidence="9 18" id="KW-0460">Magnesium</keyword>
<organism evidence="20 21">
    <name type="scientific">Ferruginivarius sediminum</name>
    <dbReference type="NCBI Taxonomy" id="2661937"/>
    <lineage>
        <taxon>Bacteria</taxon>
        <taxon>Pseudomonadati</taxon>
        <taxon>Pseudomonadota</taxon>
        <taxon>Alphaproteobacteria</taxon>
        <taxon>Rhodospirillales</taxon>
        <taxon>Rhodospirillaceae</taxon>
        <taxon>Ferruginivarius</taxon>
    </lineage>
</organism>
<keyword evidence="5 18" id="KW-0808">Transferase</keyword>
<feature type="binding site" evidence="18">
    <location>
        <position position="159"/>
    </location>
    <ligand>
        <name>UDP-N-acetyl-alpha-D-glucosamine</name>
        <dbReference type="ChEBI" id="CHEBI:57705"/>
    </ligand>
</feature>
<dbReference type="SUPFAM" id="SSF51161">
    <property type="entry name" value="Trimeric LpxA-like enzymes"/>
    <property type="match status" value="1"/>
</dbReference>
<evidence type="ECO:0000256" key="6">
    <source>
        <dbReference type="ARBA" id="ARBA00022695"/>
    </source>
</evidence>
<dbReference type="Pfam" id="PF12804">
    <property type="entry name" value="NTP_transf_3"/>
    <property type="match status" value="1"/>
</dbReference>
<dbReference type="InterPro" id="IPR018357">
    <property type="entry name" value="Hexapep_transf_CS"/>
</dbReference>
<dbReference type="AlphaFoldDB" id="A0A369TFA6"/>
<evidence type="ECO:0000313" key="20">
    <source>
        <dbReference type="EMBL" id="RDD61586.1"/>
    </source>
</evidence>
<feature type="binding site" evidence="18">
    <location>
        <begin position="373"/>
        <end position="374"/>
    </location>
    <ligand>
        <name>acetyl-CoA</name>
        <dbReference type="ChEBI" id="CHEBI:57288"/>
    </ligand>
</feature>
<gene>
    <name evidence="18" type="primary">glmU</name>
    <name evidence="20" type="ORF">DRB17_11660</name>
</gene>
<evidence type="ECO:0000313" key="21">
    <source>
        <dbReference type="Proteomes" id="UP000253941"/>
    </source>
</evidence>
<reference evidence="20 21" key="1">
    <citation type="submission" date="2018-07" db="EMBL/GenBank/DDBJ databases">
        <title>Venubactetium sediminum gen. nov., sp. nov., isolated from a marine solar saltern.</title>
        <authorList>
            <person name="Wang S."/>
        </authorList>
    </citation>
    <scope>NUCLEOTIDE SEQUENCE [LARGE SCALE GENOMIC DNA]</scope>
    <source>
        <strain evidence="20 21">WD2A32</strain>
    </source>
</reference>
<evidence type="ECO:0000256" key="16">
    <source>
        <dbReference type="ARBA" id="ARBA00048493"/>
    </source>
</evidence>
<evidence type="ECO:0000256" key="14">
    <source>
        <dbReference type="ARBA" id="ARBA00023316"/>
    </source>
</evidence>
<feature type="binding site" evidence="18">
    <location>
        <position position="25"/>
    </location>
    <ligand>
        <name>UDP-N-acetyl-alpha-D-glucosamine</name>
        <dbReference type="ChEBI" id="CHEBI:57705"/>
    </ligand>
</feature>
<evidence type="ECO:0000256" key="18">
    <source>
        <dbReference type="HAMAP-Rule" id="MF_01631"/>
    </source>
</evidence>
<dbReference type="GO" id="GO:0000287">
    <property type="term" value="F:magnesium ion binding"/>
    <property type="evidence" value="ECO:0007669"/>
    <property type="project" value="UniProtKB-UniRule"/>
</dbReference>
<keyword evidence="7 18" id="KW-0479">Metal-binding</keyword>
<name>A0A369TFA6_9PROT</name>
<feature type="binding site" evidence="18">
    <location>
        <position position="108"/>
    </location>
    <ligand>
        <name>Mg(2+)</name>
        <dbReference type="ChEBI" id="CHEBI:18420"/>
    </ligand>
</feature>
<keyword evidence="4 18" id="KW-0963">Cytoplasm</keyword>
<dbReference type="GO" id="GO:0000902">
    <property type="term" value="P:cell morphogenesis"/>
    <property type="evidence" value="ECO:0007669"/>
    <property type="project" value="UniProtKB-UniRule"/>
</dbReference>
<feature type="binding site" evidence="18">
    <location>
        <position position="231"/>
    </location>
    <ligand>
        <name>Mg(2+)</name>
        <dbReference type="ChEBI" id="CHEBI:18420"/>
    </ligand>
</feature>
<accession>A0A369TFA6</accession>
<feature type="binding site" evidence="18">
    <location>
        <position position="174"/>
    </location>
    <ligand>
        <name>UDP-N-acetyl-alpha-D-glucosamine</name>
        <dbReference type="ChEBI" id="CHEBI:57705"/>
    </ligand>
</feature>
<dbReference type="CDD" id="cd03353">
    <property type="entry name" value="LbH_GlmU_C"/>
    <property type="match status" value="1"/>
</dbReference>
<protein>
    <recommendedName>
        <fullName evidence="18">Bifunctional protein GlmU</fullName>
    </recommendedName>
    <domain>
        <recommendedName>
            <fullName evidence="18">UDP-N-acetylglucosamine pyrophosphorylase</fullName>
            <ecNumber evidence="18">2.7.7.23</ecNumber>
        </recommendedName>
        <alternativeName>
            <fullName evidence="18">N-acetylglucosamine-1-phosphate uridyltransferase</fullName>
        </alternativeName>
    </domain>
    <domain>
        <recommendedName>
            <fullName evidence="18">Glucosamine-1-phosphate N-acetyltransferase</fullName>
            <ecNumber evidence="18">2.3.1.157</ecNumber>
        </recommendedName>
    </domain>
</protein>
<evidence type="ECO:0000256" key="13">
    <source>
        <dbReference type="ARBA" id="ARBA00023315"/>
    </source>
</evidence>
<dbReference type="InterPro" id="IPR011004">
    <property type="entry name" value="Trimer_LpxA-like_sf"/>
</dbReference>
<evidence type="ECO:0000256" key="3">
    <source>
        <dbReference type="ARBA" id="ARBA00007947"/>
    </source>
</evidence>
<feature type="binding site" evidence="18">
    <location>
        <position position="364"/>
    </location>
    <ligand>
        <name>UDP-N-acetyl-alpha-D-glucosamine</name>
        <dbReference type="ChEBI" id="CHEBI:57705"/>
    </ligand>
</feature>
<keyword evidence="12 18" id="KW-0511">Multifunctional enzyme</keyword>
<dbReference type="SUPFAM" id="SSF53448">
    <property type="entry name" value="Nucleotide-diphospho-sugar transferases"/>
    <property type="match status" value="1"/>
</dbReference>
<dbReference type="InterPro" id="IPR001451">
    <property type="entry name" value="Hexapep"/>
</dbReference>
<dbReference type="UniPathway" id="UPA00973"/>
<dbReference type="GO" id="GO:0008360">
    <property type="term" value="P:regulation of cell shape"/>
    <property type="evidence" value="ECO:0007669"/>
    <property type="project" value="UniProtKB-KW"/>
</dbReference>
<keyword evidence="11 18" id="KW-0573">Peptidoglycan synthesis</keyword>
<dbReference type="PROSITE" id="PS00101">
    <property type="entry name" value="HEXAPEP_TRANSFERASES"/>
    <property type="match status" value="1"/>
</dbReference>
<comment type="pathway">
    <text evidence="18">Bacterial outer membrane biogenesis; LPS lipid A biosynthesis.</text>
</comment>
<feature type="binding site" evidence="18">
    <location>
        <position position="338"/>
    </location>
    <ligand>
        <name>UDP-N-acetyl-alpha-D-glucosamine</name>
        <dbReference type="ChEBI" id="CHEBI:57705"/>
    </ligand>
</feature>
<dbReference type="InterPro" id="IPR005882">
    <property type="entry name" value="Bifunctional_GlmU"/>
</dbReference>
<feature type="active site" description="Proton acceptor" evidence="18">
    <location>
        <position position="350"/>
    </location>
</feature>
<dbReference type="GO" id="GO:0009252">
    <property type="term" value="P:peptidoglycan biosynthetic process"/>
    <property type="evidence" value="ECO:0007669"/>
    <property type="project" value="UniProtKB-UniRule"/>
</dbReference>
<feature type="binding site" evidence="18">
    <location>
        <position position="353"/>
    </location>
    <ligand>
        <name>UDP-N-acetyl-alpha-D-glucosamine</name>
        <dbReference type="ChEBI" id="CHEBI:57705"/>
    </ligand>
</feature>
<sequence>MTTRKLAVVVLAAGLGTRMRSSMPKVLHAVAGKAMVNHVLDAVAELSPDRVAVVIGPGMTQVEAAAAPHTTVVQEERLGTGHAVMAARPALGDLADDPDADVLVVCGDTPLITPAALHSLREARDERHGLAVLGFQAAEPGSYGRLIRDDGGDVARIVEAKDATTEELAVDICNAGMLCVGAPLLFRLLERVGNDNAKGEYYLTDVVGLARTGGEHCALRLAAESEVQGINTRAELAQAEAAMQTRLRTRHMRNGVTLVAPETVFFCHDTAIAPDVIVHPHVVFGPGVSVGEGAEIKSFSHLEGATLSAGAVVGPYARLRPGAMVGEGARVGNFVEIKNASLGRGAKANHLSYLGDTEVGEEANIGAGTITCNYDGFGKHRTTIGAGAFIGSNTALVAPVRIGAGAIVGAGSTVTQDVPDDAIAVARGQQSNRDGAAKRFREMRNAEKAARKTTSAKG</sequence>
<feature type="binding site" evidence="18">
    <location>
        <position position="320"/>
    </location>
    <ligand>
        <name>UDP-N-acetyl-alpha-D-glucosamine</name>
        <dbReference type="ChEBI" id="CHEBI:57705"/>
    </ligand>
</feature>
<comment type="subcellular location">
    <subcellularLocation>
        <location evidence="1 18">Cytoplasm</location>
    </subcellularLocation>
</comment>